<dbReference type="Proteomes" id="UP000737018">
    <property type="component" value="Unassembled WGS sequence"/>
</dbReference>
<dbReference type="OrthoDB" id="423462at2759"/>
<evidence type="ECO:0000313" key="3">
    <source>
        <dbReference type="Proteomes" id="UP000737018"/>
    </source>
</evidence>
<organism evidence="2 3">
    <name type="scientific">Castanea mollissima</name>
    <name type="common">Chinese chestnut</name>
    <dbReference type="NCBI Taxonomy" id="60419"/>
    <lineage>
        <taxon>Eukaryota</taxon>
        <taxon>Viridiplantae</taxon>
        <taxon>Streptophyta</taxon>
        <taxon>Embryophyta</taxon>
        <taxon>Tracheophyta</taxon>
        <taxon>Spermatophyta</taxon>
        <taxon>Magnoliopsida</taxon>
        <taxon>eudicotyledons</taxon>
        <taxon>Gunneridae</taxon>
        <taxon>Pentapetalae</taxon>
        <taxon>rosids</taxon>
        <taxon>fabids</taxon>
        <taxon>Fagales</taxon>
        <taxon>Fagaceae</taxon>
        <taxon>Castanea</taxon>
    </lineage>
</organism>
<evidence type="ECO:0000256" key="1">
    <source>
        <dbReference type="SAM" id="MobiDB-lite"/>
    </source>
</evidence>
<dbReference type="EMBL" id="JRKL02012595">
    <property type="protein sequence ID" value="KAF3944521.1"/>
    <property type="molecule type" value="Genomic_DNA"/>
</dbReference>
<feature type="compositionally biased region" description="Basic and acidic residues" evidence="1">
    <location>
        <begin position="70"/>
        <end position="83"/>
    </location>
</feature>
<accession>A0A8J4QC57</accession>
<sequence>MITHLSQSNGSCASERGNDHVSIEEQVAVGAGAPDYGAASLCELPGPLPTLVISAKGNEIIVKKKRVKVPKKDANQKRIDNADRPTSNPLPPQSEAFADYKNAPKLSAEQIIRTLDF</sequence>
<protein>
    <submittedName>
        <fullName evidence="2">Uncharacterized protein</fullName>
    </submittedName>
</protein>
<dbReference type="AlphaFoldDB" id="A0A8J4QC57"/>
<proteinExistence type="predicted"/>
<comment type="caution">
    <text evidence="2">The sequence shown here is derived from an EMBL/GenBank/DDBJ whole genome shotgun (WGS) entry which is preliminary data.</text>
</comment>
<reference evidence="2" key="1">
    <citation type="submission" date="2020-03" db="EMBL/GenBank/DDBJ databases">
        <title>Castanea mollissima Vanexum genome sequencing.</title>
        <authorList>
            <person name="Staton M."/>
        </authorList>
    </citation>
    <scope>NUCLEOTIDE SEQUENCE</scope>
    <source>
        <tissue evidence="2">Leaf</tissue>
    </source>
</reference>
<gene>
    <name evidence="2" type="ORF">CMV_029022</name>
</gene>
<name>A0A8J4QC57_9ROSI</name>
<evidence type="ECO:0000313" key="2">
    <source>
        <dbReference type="EMBL" id="KAF3944521.1"/>
    </source>
</evidence>
<feature type="region of interest" description="Disordered" evidence="1">
    <location>
        <begin position="67"/>
        <end position="101"/>
    </location>
</feature>
<keyword evidence="3" id="KW-1185">Reference proteome</keyword>